<dbReference type="RefSeq" id="WP_216707322.1">
    <property type="nucleotide sequence ID" value="NZ_CP076684.1"/>
</dbReference>
<dbReference type="Proteomes" id="UP000683436">
    <property type="component" value="Plasmid megaplasmid"/>
</dbReference>
<reference evidence="1 2" key="1">
    <citation type="submission" date="2021-06" db="EMBL/GenBank/DDBJ databases">
        <title>Microbial metabolic specificity influences pelagic lipid remineralization.</title>
        <authorList>
            <person name="Behrendt L."/>
            <person name="Hunter J.E."/>
            <person name="Alcolombri U."/>
            <person name="Smriga S."/>
            <person name="Mincer T."/>
            <person name="Lowenstein D.P."/>
            <person name="Peaudecerf F.J."/>
            <person name="Fernandez V.I."/>
            <person name="Fredricks H."/>
            <person name="Almblad H."/>
            <person name="Harrison J.J."/>
            <person name="Stocker R."/>
            <person name="Van Mooy B.A.S."/>
        </authorList>
    </citation>
    <scope>NUCLEOTIDE SEQUENCE [LARGE SCALE GENOMIC DNA]</scope>
    <source>
        <strain evidence="1 2">A252</strain>
        <plasmid evidence="1 2">megaplasmid</plasmid>
    </source>
</reference>
<evidence type="ECO:0000313" key="2">
    <source>
        <dbReference type="Proteomes" id="UP000683436"/>
    </source>
</evidence>
<accession>A0ABX8J156</accession>
<geneLocation type="plasmid" evidence="1 2">
    <name>megaplasmid</name>
</geneLocation>
<keyword evidence="1" id="KW-0614">Plasmid</keyword>
<name>A0ABX8J156_9GAMM</name>
<proteinExistence type="predicted"/>
<gene>
    <name evidence="1" type="ORF">KQ248_22980</name>
</gene>
<evidence type="ECO:0000313" key="1">
    <source>
        <dbReference type="EMBL" id="QWV19493.1"/>
    </source>
</evidence>
<keyword evidence="2" id="KW-1185">Reference proteome</keyword>
<sequence length="242" mass="27247">MASTLKARPRVLARLQEEIRQYYRSPSRLPSLNAANKSKRQQRSERREACLLALSAILEFTDLSSLRCGIPTREGFVSLTIDFLVKFTGMGLRRMERALADLKHANILTIAQPRQLNEDGSWRGLAAVKAVSRHLFTAFGLARWLKHERDRAAARLHKKTKKQGGTLTQWARNHLVVGGVVKSAGRRHDPASRSPVGAGVDREAYSRARNDLLMALYQDRPGWKAEELNAEVDRLLGARFKA</sequence>
<dbReference type="EMBL" id="CP076684">
    <property type="protein sequence ID" value="QWV19493.1"/>
    <property type="molecule type" value="Genomic_DNA"/>
</dbReference>
<organism evidence="1 2">
    <name type="scientific">Stutzerimonas zhaodongensis</name>
    <dbReference type="NCBI Taxonomy" id="1176257"/>
    <lineage>
        <taxon>Bacteria</taxon>
        <taxon>Pseudomonadati</taxon>
        <taxon>Pseudomonadota</taxon>
        <taxon>Gammaproteobacteria</taxon>
        <taxon>Pseudomonadales</taxon>
        <taxon>Pseudomonadaceae</taxon>
        <taxon>Stutzerimonas</taxon>
    </lineage>
</organism>
<evidence type="ECO:0008006" key="3">
    <source>
        <dbReference type="Google" id="ProtNLM"/>
    </source>
</evidence>
<protein>
    <recommendedName>
        <fullName evidence="3">RepA</fullName>
    </recommendedName>
</protein>